<keyword evidence="1" id="KW-0238">DNA-binding</keyword>
<accession>A0A372G3F8</accession>
<protein>
    <submittedName>
        <fullName evidence="2">Rrf2 family transcriptional regulator</fullName>
    </submittedName>
</protein>
<keyword evidence="3" id="KW-1185">Reference proteome</keyword>
<evidence type="ECO:0000313" key="2">
    <source>
        <dbReference type="EMBL" id="RFS47542.1"/>
    </source>
</evidence>
<dbReference type="PANTHER" id="PTHR33221">
    <property type="entry name" value="WINGED HELIX-TURN-HELIX TRANSCRIPTIONAL REGULATOR, RRF2 FAMILY"/>
    <property type="match status" value="1"/>
</dbReference>
<dbReference type="GO" id="GO:0003677">
    <property type="term" value="F:DNA binding"/>
    <property type="evidence" value="ECO:0007669"/>
    <property type="project" value="UniProtKB-KW"/>
</dbReference>
<dbReference type="GO" id="GO:0003700">
    <property type="term" value="F:DNA-binding transcription factor activity"/>
    <property type="evidence" value="ECO:0007669"/>
    <property type="project" value="TreeGrafter"/>
</dbReference>
<evidence type="ECO:0000313" key="3">
    <source>
        <dbReference type="Proteomes" id="UP000262621"/>
    </source>
</evidence>
<comment type="caution">
    <text evidence="2">The sequence shown here is derived from an EMBL/GenBank/DDBJ whole genome shotgun (WGS) entry which is preliminary data.</text>
</comment>
<dbReference type="PANTHER" id="PTHR33221:SF5">
    <property type="entry name" value="HTH-TYPE TRANSCRIPTIONAL REGULATOR ISCR"/>
    <property type="match status" value="1"/>
</dbReference>
<dbReference type="InterPro" id="IPR030489">
    <property type="entry name" value="TR_Rrf2-type_CS"/>
</dbReference>
<sequence length="148" mass="15276">MHVSARSDYAVRAMLAVAECHPAVVKAAALAASQDIPYSFLQGILLDLRRAGLLHSLRGADGGYALTRPPGEITVGDVLRATGGALTTVRGAPADVATYHGVAAGLGEVWLSVHRAIEDVVDHATLADLLAPGDGRGRDVVGRPPRVA</sequence>
<dbReference type="InterPro" id="IPR000944">
    <property type="entry name" value="Tscrpt_reg_Rrf2"/>
</dbReference>
<dbReference type="PROSITE" id="PS01332">
    <property type="entry name" value="HTH_RRF2_1"/>
    <property type="match status" value="1"/>
</dbReference>
<reference evidence="2 3" key="1">
    <citation type="submission" date="2018-08" db="EMBL/GenBank/DDBJ databases">
        <title>Verrucosispora craniellae sp. nov., isolated from a marine sponge in the South China Sea.</title>
        <authorList>
            <person name="Li L."/>
            <person name="Lin H.W."/>
        </authorList>
    </citation>
    <scope>NUCLEOTIDE SEQUENCE [LARGE SCALE GENOMIC DNA]</scope>
    <source>
        <strain evidence="2 3">LHW63014</strain>
    </source>
</reference>
<dbReference type="Pfam" id="PF02082">
    <property type="entry name" value="Rrf2"/>
    <property type="match status" value="1"/>
</dbReference>
<dbReference type="RefSeq" id="WP_117226977.1">
    <property type="nucleotide sequence ID" value="NZ_CP061725.1"/>
</dbReference>
<dbReference type="AlphaFoldDB" id="A0A372G3F8"/>
<dbReference type="PROSITE" id="PS51197">
    <property type="entry name" value="HTH_RRF2_2"/>
    <property type="match status" value="1"/>
</dbReference>
<dbReference type="SUPFAM" id="SSF46785">
    <property type="entry name" value="Winged helix' DNA-binding domain"/>
    <property type="match status" value="1"/>
</dbReference>
<dbReference type="OrthoDB" id="9808360at2"/>
<gene>
    <name evidence="2" type="ORF">D0Q02_06090</name>
</gene>
<dbReference type="Gene3D" id="1.10.10.10">
    <property type="entry name" value="Winged helix-like DNA-binding domain superfamily/Winged helix DNA-binding domain"/>
    <property type="match status" value="1"/>
</dbReference>
<dbReference type="InterPro" id="IPR036388">
    <property type="entry name" value="WH-like_DNA-bd_sf"/>
</dbReference>
<dbReference type="EMBL" id="QVFU01000003">
    <property type="protein sequence ID" value="RFS47542.1"/>
    <property type="molecule type" value="Genomic_DNA"/>
</dbReference>
<evidence type="ECO:0000256" key="1">
    <source>
        <dbReference type="ARBA" id="ARBA00023125"/>
    </source>
</evidence>
<proteinExistence type="predicted"/>
<dbReference type="NCBIfam" id="TIGR00738">
    <property type="entry name" value="rrf2_super"/>
    <property type="match status" value="1"/>
</dbReference>
<dbReference type="Proteomes" id="UP000262621">
    <property type="component" value="Unassembled WGS sequence"/>
</dbReference>
<organism evidence="2 3">
    <name type="scientific">Micromonospora craniellae</name>
    <dbReference type="NCBI Taxonomy" id="2294034"/>
    <lineage>
        <taxon>Bacteria</taxon>
        <taxon>Bacillati</taxon>
        <taxon>Actinomycetota</taxon>
        <taxon>Actinomycetes</taxon>
        <taxon>Micromonosporales</taxon>
        <taxon>Micromonosporaceae</taxon>
        <taxon>Micromonospora</taxon>
    </lineage>
</organism>
<dbReference type="GO" id="GO:0005829">
    <property type="term" value="C:cytosol"/>
    <property type="evidence" value="ECO:0007669"/>
    <property type="project" value="TreeGrafter"/>
</dbReference>
<name>A0A372G3F8_9ACTN</name>
<dbReference type="InterPro" id="IPR036390">
    <property type="entry name" value="WH_DNA-bd_sf"/>
</dbReference>